<dbReference type="EMBL" id="BTSY01000002">
    <property type="protein sequence ID" value="GMT13601.1"/>
    <property type="molecule type" value="Genomic_DNA"/>
</dbReference>
<accession>A0AAV5V2L9</accession>
<proteinExistence type="predicted"/>
<keyword evidence="2" id="KW-1185">Reference proteome</keyword>
<dbReference type="AlphaFoldDB" id="A0AAV5V2L9"/>
<name>A0AAV5V2L9_9BILA</name>
<evidence type="ECO:0000313" key="2">
    <source>
        <dbReference type="Proteomes" id="UP001432322"/>
    </source>
</evidence>
<gene>
    <name evidence="1" type="ORF">PFISCL1PPCAC_4898</name>
</gene>
<protein>
    <submittedName>
        <fullName evidence="1">Uncharacterized protein</fullName>
    </submittedName>
</protein>
<sequence>QEHSAVRHEPSVMQDNVSERKKVGESYGYYIEFRGVRHLYWLNTELSNLDLLTILGSGEESAIMLAAIKDGSIFLRDSICDVFIREIYRFVRQYSNKSCNPSTQELRAFVYHILHEYPSLAKELCSGCKGKLYRRMSNVKHYDTRDKFIDGKELKRRKVETEPEVTLTDEQCKERLTTLYSLSKGTAGYVSSVSETRLYRTRICRSSGPTSTFSQFPILSRDPQIIIDDFLFSKKINANFEEIFEEIGTRAVECYNDFFSDTFVDDLYKQFDNKHLVALFTIIKLLNTRRSHLRGEKIFQAYYSSSSSDEVVQQRAADKHPVIFLVGHEINFRVAIEAHDISAGKSFPNALLLLLSLYYQFNLEFPIDAKDMFSFIELSLGIKSSVTSQKAKELYSKIAAK</sequence>
<comment type="caution">
    <text evidence="1">The sequence shown here is derived from an EMBL/GenBank/DDBJ whole genome shotgun (WGS) entry which is preliminary data.</text>
</comment>
<dbReference type="Proteomes" id="UP001432322">
    <property type="component" value="Unassembled WGS sequence"/>
</dbReference>
<feature type="non-terminal residue" evidence="1">
    <location>
        <position position="1"/>
    </location>
</feature>
<organism evidence="1 2">
    <name type="scientific">Pristionchus fissidentatus</name>
    <dbReference type="NCBI Taxonomy" id="1538716"/>
    <lineage>
        <taxon>Eukaryota</taxon>
        <taxon>Metazoa</taxon>
        <taxon>Ecdysozoa</taxon>
        <taxon>Nematoda</taxon>
        <taxon>Chromadorea</taxon>
        <taxon>Rhabditida</taxon>
        <taxon>Rhabditina</taxon>
        <taxon>Diplogasteromorpha</taxon>
        <taxon>Diplogasteroidea</taxon>
        <taxon>Neodiplogasteridae</taxon>
        <taxon>Pristionchus</taxon>
    </lineage>
</organism>
<reference evidence="1" key="1">
    <citation type="submission" date="2023-10" db="EMBL/GenBank/DDBJ databases">
        <title>Genome assembly of Pristionchus species.</title>
        <authorList>
            <person name="Yoshida K."/>
            <person name="Sommer R.J."/>
        </authorList>
    </citation>
    <scope>NUCLEOTIDE SEQUENCE</scope>
    <source>
        <strain evidence="1">RS5133</strain>
    </source>
</reference>
<evidence type="ECO:0000313" key="1">
    <source>
        <dbReference type="EMBL" id="GMT13601.1"/>
    </source>
</evidence>